<dbReference type="AlphaFoldDB" id="A0A090T750"/>
<name>A0A090T750_9VIBR</name>
<sequence>MTYTLGKTSSAVRRMFSLSPEGSVSHECYYRRLADLRKLIALLRMHREATHYSLLFGHNNQRQQSSARVQLQLLLESRALHRLDGFSDIKACVTQQLQDWPQQTVRDNQLVHSQLIRDALILVQSTISSWAKADGQTHLLPTQRKSWQAIVPYMDTLTTLRLHIETLETKNSQNAIRNLIKQLSLQLGALHISQDLSLQQHLHEDLLARIADIDADGSTDELKQRLYRITSQLSELIFHCYDRSVTTVAQSIYSPLPKIAVA</sequence>
<evidence type="ECO:0000313" key="2">
    <source>
        <dbReference type="Proteomes" id="UP000029224"/>
    </source>
</evidence>
<dbReference type="Proteomes" id="UP000029224">
    <property type="component" value="Unassembled WGS sequence"/>
</dbReference>
<organism evidence="1 2">
    <name type="scientific">Vibrio maritimus</name>
    <dbReference type="NCBI Taxonomy" id="990268"/>
    <lineage>
        <taxon>Bacteria</taxon>
        <taxon>Pseudomonadati</taxon>
        <taxon>Pseudomonadota</taxon>
        <taxon>Gammaproteobacteria</taxon>
        <taxon>Vibrionales</taxon>
        <taxon>Vibrionaceae</taxon>
        <taxon>Vibrio</taxon>
    </lineage>
</organism>
<comment type="caution">
    <text evidence="1">The sequence shown here is derived from an EMBL/GenBank/DDBJ whole genome shotgun (WGS) entry which is preliminary data.</text>
</comment>
<gene>
    <name evidence="1" type="ORF">JCM19240_4114</name>
</gene>
<proteinExistence type="predicted"/>
<reference evidence="1 2" key="1">
    <citation type="submission" date="2014-09" db="EMBL/GenBank/DDBJ databases">
        <title>Vibrio maritimus JCM 19240. (C210) whole genome shotgun sequence.</title>
        <authorList>
            <person name="Sawabe T."/>
            <person name="Meirelles P."/>
            <person name="Nakanishi M."/>
            <person name="Sayaka M."/>
            <person name="Hattori M."/>
            <person name="Ohkuma M."/>
        </authorList>
    </citation>
    <scope>NUCLEOTIDE SEQUENCE [LARGE SCALE GENOMIC DNA]</scope>
    <source>
        <strain evidence="1 2">JCM 19240</strain>
    </source>
</reference>
<dbReference type="OrthoDB" id="5859221at2"/>
<evidence type="ECO:0000313" key="1">
    <source>
        <dbReference type="EMBL" id="GAL34564.1"/>
    </source>
</evidence>
<protein>
    <submittedName>
        <fullName evidence="1">Uncharacterized protein</fullName>
    </submittedName>
</protein>
<keyword evidence="2" id="KW-1185">Reference proteome</keyword>
<dbReference type="EMBL" id="BBMT01000005">
    <property type="protein sequence ID" value="GAL34564.1"/>
    <property type="molecule type" value="Genomic_DNA"/>
</dbReference>
<accession>A0A090T750</accession>
<reference evidence="1 2" key="2">
    <citation type="submission" date="2014-09" db="EMBL/GenBank/DDBJ databases">
        <authorList>
            <consortium name="NBRP consortium"/>
            <person name="Sawabe T."/>
            <person name="Meirelles P."/>
            <person name="Nakanishi M."/>
            <person name="Sayaka M."/>
            <person name="Hattori M."/>
            <person name="Ohkuma M."/>
        </authorList>
    </citation>
    <scope>NUCLEOTIDE SEQUENCE [LARGE SCALE GENOMIC DNA]</scope>
    <source>
        <strain evidence="1 2">JCM 19240</strain>
    </source>
</reference>